<dbReference type="AlphaFoldDB" id="A0A517M2L5"/>
<dbReference type="PANTHER" id="PTHR43498">
    <property type="entry name" value="FERREDOXIN:COB-COM HETERODISULFIDE REDUCTASE SUBUNIT A"/>
    <property type="match status" value="1"/>
</dbReference>
<dbReference type="GO" id="GO:0046872">
    <property type="term" value="F:metal ion binding"/>
    <property type="evidence" value="ECO:0007669"/>
    <property type="project" value="UniProtKB-KW"/>
</dbReference>
<dbReference type="PRINTS" id="PR00368">
    <property type="entry name" value="FADPNR"/>
</dbReference>
<dbReference type="EMBL" id="CP036261">
    <property type="protein sequence ID" value="QDS89089.1"/>
    <property type="molecule type" value="Genomic_DNA"/>
</dbReference>
<dbReference type="InterPro" id="IPR039650">
    <property type="entry name" value="HdrA-like"/>
</dbReference>
<evidence type="ECO:0000256" key="2">
    <source>
        <dbReference type="ARBA" id="ARBA00022723"/>
    </source>
</evidence>
<name>A0A517M2L5_9BACT</name>
<dbReference type="PANTHER" id="PTHR43498:SF1">
    <property type="entry name" value="COB--COM HETERODISULFIDE REDUCTASE IRON-SULFUR SUBUNIT A"/>
    <property type="match status" value="1"/>
</dbReference>
<accession>A0A517M2L5</accession>
<evidence type="ECO:0000256" key="1">
    <source>
        <dbReference type="ARBA" id="ARBA00022485"/>
    </source>
</evidence>
<reference evidence="6 7" key="1">
    <citation type="submission" date="2019-02" db="EMBL/GenBank/DDBJ databases">
        <title>Deep-cultivation of Planctomycetes and their phenomic and genomic characterization uncovers novel biology.</title>
        <authorList>
            <person name="Wiegand S."/>
            <person name="Jogler M."/>
            <person name="Boedeker C."/>
            <person name="Pinto D."/>
            <person name="Vollmers J."/>
            <person name="Rivas-Marin E."/>
            <person name="Kohn T."/>
            <person name="Peeters S.H."/>
            <person name="Heuer A."/>
            <person name="Rast P."/>
            <person name="Oberbeckmann S."/>
            <person name="Bunk B."/>
            <person name="Jeske O."/>
            <person name="Meyerdierks A."/>
            <person name="Storesund J.E."/>
            <person name="Kallscheuer N."/>
            <person name="Luecker S."/>
            <person name="Lage O.M."/>
            <person name="Pohl T."/>
            <person name="Merkel B.J."/>
            <person name="Hornburger P."/>
            <person name="Mueller R.-W."/>
            <person name="Bruemmer F."/>
            <person name="Labrenz M."/>
            <person name="Spormann A.M."/>
            <person name="Op den Camp H."/>
            <person name="Overmann J."/>
            <person name="Amann R."/>
            <person name="Jetten M.S.M."/>
            <person name="Mascher T."/>
            <person name="Medema M.H."/>
            <person name="Devos D.P."/>
            <person name="Kaster A.-K."/>
            <person name="Ovreas L."/>
            <person name="Rohde M."/>
            <person name="Galperin M.Y."/>
            <person name="Jogler C."/>
        </authorList>
    </citation>
    <scope>NUCLEOTIDE SEQUENCE [LARGE SCALE GENOMIC DNA]</scope>
    <source>
        <strain evidence="6 7">EC9</strain>
    </source>
</reference>
<keyword evidence="4" id="KW-0408">Iron</keyword>
<dbReference type="KEGG" id="ruv:EC9_32860"/>
<dbReference type="PRINTS" id="PR00469">
    <property type="entry name" value="PNDRDTASEII"/>
</dbReference>
<dbReference type="OrthoDB" id="9780658at2"/>
<evidence type="ECO:0000313" key="7">
    <source>
        <dbReference type="Proteomes" id="UP000319557"/>
    </source>
</evidence>
<dbReference type="Proteomes" id="UP000319557">
    <property type="component" value="Chromosome"/>
</dbReference>
<gene>
    <name evidence="6" type="ORF">EC9_32860</name>
</gene>
<keyword evidence="5" id="KW-0411">Iron-sulfur</keyword>
<organism evidence="6 7">
    <name type="scientific">Rosistilla ulvae</name>
    <dbReference type="NCBI Taxonomy" id="1930277"/>
    <lineage>
        <taxon>Bacteria</taxon>
        <taxon>Pseudomonadati</taxon>
        <taxon>Planctomycetota</taxon>
        <taxon>Planctomycetia</taxon>
        <taxon>Pirellulales</taxon>
        <taxon>Pirellulaceae</taxon>
        <taxon>Rosistilla</taxon>
    </lineage>
</organism>
<keyword evidence="7" id="KW-1185">Reference proteome</keyword>
<dbReference type="InterPro" id="IPR036188">
    <property type="entry name" value="FAD/NAD-bd_sf"/>
</dbReference>
<keyword evidence="3" id="KW-0560">Oxidoreductase</keyword>
<proteinExistence type="predicted"/>
<sequence length="626" mass="68989">MQSEPSVNSDTNNFKQTQLETDVLVAGGGPAGTVAALAAARCGVKVILCQDRPMLGGNASSEIRMHIVGADCSGKRGAELQTEAREGGIIEEIRLEASVRNPQRSSSVFDLILYDLCRNEPDLTLLLNTAVIDADVVDGEIRRAAAIRTSTEQQFSIAAKVFLDCTGDGRLGVAAGALFREGREDKQEFTESLAPPIGDNCRLGSTIMFQARKHDRPMPFVAPSWARNFTEEELSLRPHAENVLDRGLEYGYWWVEWGGMLDTIRDNEHIRDELLSIVLGVWDHVKNGGDHGADNWALEWFGFIPGKRESRRFVGHSTLTENDVMTSSPHSDAIAFGGWPIDMHPPEGVDAPEKPPCVQHPVPRLFDIPLSACISRNVTNLMFAGRNISATHVAFASTRVMATCAAMGQGVGTAAAVAVQNQISPANLLSSPDLIRRVQQRILRDDGFLIGQQNQDHTDIAKQATIQATSHHIDSVPENVLSGQTRAVHGEGGVTPGRAFPGTHRWMSDPDEQLPAALTLRWEKEQTARAIRLTFDTGMHRVLTFSLADAYTDKMLWGIPQPETVRDYDIELGHDSAWRSLMHVRGNYQRLREHALDTQPFDAIRITVRSTNGIDHARICEVRVEK</sequence>
<evidence type="ECO:0000256" key="4">
    <source>
        <dbReference type="ARBA" id="ARBA00023004"/>
    </source>
</evidence>
<protein>
    <submittedName>
        <fullName evidence="6">Putative FAD-binding dehydrogenase</fullName>
    </submittedName>
</protein>
<keyword evidence="1" id="KW-0004">4Fe-4S</keyword>
<keyword evidence="2" id="KW-0479">Metal-binding</keyword>
<dbReference type="SUPFAM" id="SSF51905">
    <property type="entry name" value="FAD/NAD(P)-binding domain"/>
    <property type="match status" value="1"/>
</dbReference>
<dbReference type="Gene3D" id="3.50.50.60">
    <property type="entry name" value="FAD/NAD(P)-binding domain"/>
    <property type="match status" value="1"/>
</dbReference>
<evidence type="ECO:0000313" key="6">
    <source>
        <dbReference type="EMBL" id="QDS89089.1"/>
    </source>
</evidence>
<evidence type="ECO:0000256" key="3">
    <source>
        <dbReference type="ARBA" id="ARBA00023002"/>
    </source>
</evidence>
<dbReference type="Gene3D" id="2.60.120.260">
    <property type="entry name" value="Galactose-binding domain-like"/>
    <property type="match status" value="1"/>
</dbReference>
<evidence type="ECO:0000256" key="5">
    <source>
        <dbReference type="ARBA" id="ARBA00023014"/>
    </source>
</evidence>
<dbReference type="GO" id="GO:0051539">
    <property type="term" value="F:4 iron, 4 sulfur cluster binding"/>
    <property type="evidence" value="ECO:0007669"/>
    <property type="project" value="UniProtKB-KW"/>
</dbReference>
<dbReference type="Pfam" id="PF12831">
    <property type="entry name" value="FAD_oxidored"/>
    <property type="match status" value="1"/>
</dbReference>
<dbReference type="GO" id="GO:0016491">
    <property type="term" value="F:oxidoreductase activity"/>
    <property type="evidence" value="ECO:0007669"/>
    <property type="project" value="UniProtKB-KW"/>
</dbReference>